<dbReference type="HAMAP" id="MF_00337">
    <property type="entry name" value="Exonuc_7_S"/>
    <property type="match status" value="1"/>
</dbReference>
<evidence type="ECO:0000256" key="2">
    <source>
        <dbReference type="ARBA" id="ARBA00022490"/>
    </source>
</evidence>
<dbReference type="GO" id="GO:0008855">
    <property type="term" value="F:exodeoxyribonuclease VII activity"/>
    <property type="evidence" value="ECO:0007669"/>
    <property type="project" value="UniProtKB-EC"/>
</dbReference>
<evidence type="ECO:0000256" key="3">
    <source>
        <dbReference type="ARBA" id="ARBA00022722"/>
    </source>
</evidence>
<evidence type="ECO:0000313" key="7">
    <source>
        <dbReference type="EMBL" id="UWZ81162.1"/>
    </source>
</evidence>
<sequence length="75" mass="8426">MSKTAFEEALKKLEESVERLESGDLPLEEALSCFESGVRNAQLCRKALQDVESRVELLLKDKDGNLTLKAMPEDE</sequence>
<evidence type="ECO:0000256" key="6">
    <source>
        <dbReference type="HAMAP-Rule" id="MF_00337"/>
    </source>
</evidence>
<dbReference type="EC" id="3.1.11.6" evidence="6"/>
<proteinExistence type="inferred from homology"/>
<name>A0ABY5ZPS9_9BACT</name>
<protein>
    <recommendedName>
        <fullName evidence="6">Exodeoxyribonuclease 7 small subunit</fullName>
        <ecNumber evidence="6">3.1.11.6</ecNumber>
    </recommendedName>
    <alternativeName>
        <fullName evidence="6">Exodeoxyribonuclease VII small subunit</fullName>
        <shortName evidence="6">Exonuclease VII small subunit</shortName>
    </alternativeName>
</protein>
<reference evidence="7" key="1">
    <citation type="journal article" date="2022" name="Environ. Microbiol.">
        <title>Geoalkalibacter halelectricus SAP #1 sp. nov. possessing extracellular electron transfer and mineral#reducing capabilities from a haloalkaline environment.</title>
        <authorList>
            <person name="Yadav S."/>
            <person name="Singh R."/>
            <person name="Sundharam S.S."/>
            <person name="Chaudhary S."/>
            <person name="Krishnamurthi S."/>
            <person name="Patil S.A."/>
        </authorList>
    </citation>
    <scope>NUCLEOTIDE SEQUENCE</scope>
    <source>
        <strain evidence="7">SAP-1</strain>
    </source>
</reference>
<dbReference type="PIRSF" id="PIRSF006488">
    <property type="entry name" value="Exonuc_VII_S"/>
    <property type="match status" value="1"/>
</dbReference>
<evidence type="ECO:0000256" key="5">
    <source>
        <dbReference type="ARBA" id="ARBA00022839"/>
    </source>
</evidence>
<dbReference type="EMBL" id="CP092109">
    <property type="protein sequence ID" value="UWZ81162.1"/>
    <property type="molecule type" value="Genomic_DNA"/>
</dbReference>
<dbReference type="SUPFAM" id="SSF116842">
    <property type="entry name" value="XseB-like"/>
    <property type="match status" value="1"/>
</dbReference>
<evidence type="ECO:0000313" key="8">
    <source>
        <dbReference type="Proteomes" id="UP001060414"/>
    </source>
</evidence>
<dbReference type="Gene3D" id="1.10.287.1040">
    <property type="entry name" value="Exonuclease VII, small subunit"/>
    <property type="match status" value="1"/>
</dbReference>
<comment type="subunit">
    <text evidence="6">Heterooligomer composed of large and small subunits.</text>
</comment>
<keyword evidence="2 6" id="KW-0963">Cytoplasm</keyword>
<keyword evidence="5 6" id="KW-0269">Exonuclease</keyword>
<organism evidence="7 8">
    <name type="scientific">Geoalkalibacter halelectricus</name>
    <dbReference type="NCBI Taxonomy" id="2847045"/>
    <lineage>
        <taxon>Bacteria</taxon>
        <taxon>Pseudomonadati</taxon>
        <taxon>Thermodesulfobacteriota</taxon>
        <taxon>Desulfuromonadia</taxon>
        <taxon>Desulfuromonadales</taxon>
        <taxon>Geoalkalibacteraceae</taxon>
        <taxon>Geoalkalibacter</taxon>
    </lineage>
</organism>
<evidence type="ECO:0000256" key="1">
    <source>
        <dbReference type="ARBA" id="ARBA00009998"/>
    </source>
</evidence>
<dbReference type="Proteomes" id="UP001060414">
    <property type="component" value="Chromosome"/>
</dbReference>
<gene>
    <name evidence="6 7" type="primary">xseB</name>
    <name evidence="7" type="ORF">L9S41_07130</name>
</gene>
<dbReference type="Pfam" id="PF02609">
    <property type="entry name" value="Exonuc_VII_S"/>
    <property type="match status" value="1"/>
</dbReference>
<dbReference type="InterPro" id="IPR037004">
    <property type="entry name" value="Exonuc_VII_ssu_sf"/>
</dbReference>
<comment type="similarity">
    <text evidence="1 6">Belongs to the XseB family.</text>
</comment>
<evidence type="ECO:0000256" key="4">
    <source>
        <dbReference type="ARBA" id="ARBA00022801"/>
    </source>
</evidence>
<dbReference type="InterPro" id="IPR003761">
    <property type="entry name" value="Exonuc_VII_S"/>
</dbReference>
<comment type="catalytic activity">
    <reaction evidence="6">
        <text>Exonucleolytic cleavage in either 5'- to 3'- or 3'- to 5'-direction to yield nucleoside 5'-phosphates.</text>
        <dbReference type="EC" id="3.1.11.6"/>
    </reaction>
</comment>
<dbReference type="PANTHER" id="PTHR34137">
    <property type="entry name" value="EXODEOXYRIBONUCLEASE 7 SMALL SUBUNIT"/>
    <property type="match status" value="1"/>
</dbReference>
<keyword evidence="4 6" id="KW-0378">Hydrolase</keyword>
<keyword evidence="8" id="KW-1185">Reference proteome</keyword>
<comment type="subcellular location">
    <subcellularLocation>
        <location evidence="6">Cytoplasm</location>
    </subcellularLocation>
</comment>
<keyword evidence="3 6" id="KW-0540">Nuclease</keyword>
<dbReference type="RefSeq" id="WP_260749535.1">
    <property type="nucleotide sequence ID" value="NZ_CP092109.1"/>
</dbReference>
<dbReference type="NCBIfam" id="TIGR01280">
    <property type="entry name" value="xseB"/>
    <property type="match status" value="1"/>
</dbReference>
<accession>A0ABY5ZPS9</accession>
<dbReference type="PANTHER" id="PTHR34137:SF1">
    <property type="entry name" value="EXODEOXYRIBONUCLEASE 7 SMALL SUBUNIT"/>
    <property type="match status" value="1"/>
</dbReference>
<comment type="function">
    <text evidence="6">Bidirectionally degrades single-stranded DNA into large acid-insoluble oligonucleotides, which are then degraded further into small acid-soluble oligonucleotides.</text>
</comment>